<keyword evidence="3" id="KW-1185">Reference proteome</keyword>
<proteinExistence type="predicted"/>
<dbReference type="Gene3D" id="1.20.1280.50">
    <property type="match status" value="1"/>
</dbReference>
<reference evidence="2 3" key="1">
    <citation type="submission" date="2024-02" db="EMBL/GenBank/DDBJ databases">
        <title>A draft genome for the cacao thread blight pathogen Marasmius crinis-equi.</title>
        <authorList>
            <person name="Cohen S.P."/>
            <person name="Baruah I.K."/>
            <person name="Amoako-Attah I."/>
            <person name="Bukari Y."/>
            <person name="Meinhardt L.W."/>
            <person name="Bailey B.A."/>
        </authorList>
    </citation>
    <scope>NUCLEOTIDE SEQUENCE [LARGE SCALE GENOMIC DNA]</scope>
    <source>
        <strain evidence="2 3">GH-76</strain>
    </source>
</reference>
<evidence type="ECO:0008006" key="4">
    <source>
        <dbReference type="Google" id="ProtNLM"/>
    </source>
</evidence>
<evidence type="ECO:0000313" key="3">
    <source>
        <dbReference type="Proteomes" id="UP001465976"/>
    </source>
</evidence>
<accession>A0ABR3F9X2</accession>
<protein>
    <recommendedName>
        <fullName evidence="4">F-box domain-containing protein</fullName>
    </recommendedName>
</protein>
<dbReference type="EMBL" id="JBAHYK010000675">
    <property type="protein sequence ID" value="KAL0572083.1"/>
    <property type="molecule type" value="Genomic_DNA"/>
</dbReference>
<name>A0ABR3F9X2_9AGAR</name>
<evidence type="ECO:0000313" key="2">
    <source>
        <dbReference type="EMBL" id="KAL0572083.1"/>
    </source>
</evidence>
<comment type="caution">
    <text evidence="2">The sequence shown here is derived from an EMBL/GenBank/DDBJ whole genome shotgun (WGS) entry which is preliminary data.</text>
</comment>
<organism evidence="2 3">
    <name type="scientific">Marasmius crinis-equi</name>
    <dbReference type="NCBI Taxonomy" id="585013"/>
    <lineage>
        <taxon>Eukaryota</taxon>
        <taxon>Fungi</taxon>
        <taxon>Dikarya</taxon>
        <taxon>Basidiomycota</taxon>
        <taxon>Agaricomycotina</taxon>
        <taxon>Agaricomycetes</taxon>
        <taxon>Agaricomycetidae</taxon>
        <taxon>Agaricales</taxon>
        <taxon>Marasmiineae</taxon>
        <taxon>Marasmiaceae</taxon>
        <taxon>Marasmius</taxon>
    </lineage>
</organism>
<gene>
    <name evidence="2" type="ORF">V5O48_009877</name>
</gene>
<evidence type="ECO:0000256" key="1">
    <source>
        <dbReference type="SAM" id="Coils"/>
    </source>
</evidence>
<dbReference type="Proteomes" id="UP001465976">
    <property type="component" value="Unassembled WGS sequence"/>
</dbReference>
<feature type="coiled-coil region" evidence="1">
    <location>
        <begin position="57"/>
        <end position="91"/>
    </location>
</feature>
<keyword evidence="1" id="KW-0175">Coiled coil</keyword>
<sequence length="582" mass="65128">MERLLYSCTRCSLRVGEFQEAPPSEEFLSLSKSNDAPSPSSVHGKIHAQYMKTLEALQTLESHIEQLSVSLDSLRAEKKKMERKRRLYTSILHPIRQIPPEILSEIFRFCTAIDTEETDFPACPLTPSSGSFDTRNSPWVLGQVCRSWRAVALSTTDLWTRIDLAWIRSPINGSGERAENALEALLTSQLQRSGKRPLTIFYTSGLHGDKNVQERLLSRLCAWSSQWENVFLQGDAGVFKSLSQYRGLFPSLRTLHASFLQDDWSSIADVDGTGPFCAFDAMPGLERLAITGEAGAVLQRGDQFQWKQITHYVAEESAHWWPDLNEHYQILPKLENVRTVFLNTATPDNWIPGLPSQPTLQLYFLHTLVVATPDEGNSAGLEPLLKWLVLPALRILRLPYGFDCPKALIGLLERSQCSLEELTIVEMCDSVLDMTDEFIRILHTSSLRDLHTLGLGATMFGPFEGQRKLSDDIFKVLTLSEESGQGRILPKLQCLILYGPDMIWTDGTLLNLVASRRSTESLGACPLRQLILWDIGKEGEESLTPEEAGKFAELTEGGLSFGIGRGTLDWHASEIPCLPVPD</sequence>